<feature type="compositionally biased region" description="Basic and acidic residues" evidence="5">
    <location>
        <begin position="36"/>
        <end position="47"/>
    </location>
</feature>
<comment type="subcellular location">
    <subcellularLocation>
        <location evidence="1">Membrane</location>
        <topology evidence="1">Multi-pass membrane protein</topology>
    </subcellularLocation>
</comment>
<evidence type="ECO:0000256" key="4">
    <source>
        <dbReference type="ARBA" id="ARBA00023136"/>
    </source>
</evidence>
<dbReference type="AlphaFoldDB" id="A0A0M9EYG6"/>
<dbReference type="Pfam" id="PF00106">
    <property type="entry name" value="adh_short"/>
    <property type="match status" value="1"/>
</dbReference>
<dbReference type="Gene3D" id="1.10.287.570">
    <property type="entry name" value="Helical hairpin bin"/>
    <property type="match status" value="1"/>
</dbReference>
<sequence>MAKPETEPVQDSIDINVERRPTFGSANTVTPNTNARDAEGVTADHSDPPSQGSRSFKYFGKEGKLRPFRLLKEDVINLKGRYLSDWQIFNQQVVASAVYIFFTNLLPGITFASDLYTLTGKSWGTIEVVFSTGLCGLIFSLFSGQPLTILGVTGPFSVLAENVYELCDKHFHVEFLPVMAWTLIHAGWMHYLLAIFNAHDWTMQYVTHFSADIFSLLNSVIYFHKAAMELKRTHARVSLAAFLYAILGAVGTCLLAILLSTANSWKPMFHRYVRLGLTEYAAAISIIFWIGIPYIGELASLDHIRLEVQTSFRPTNPDRATFFVRFWEAPIEWVFLSMIPGAIVTVLFYFDHEISSIICTVERYGTKKPGGYAWDVALLGTTTIICGILGIPPANGLLPQAPLHSESLMHYVLESPPAEEGEQPEPPRHVARTYEQRYSHFIQAALILIFVSPPLQKLLGLTQTSVLAGLFLFMGYQSLSVNPILERVVNLLTAPSDLPELPTGVTWLGIHMYTITQIVMTGIVFGVTLTVAAPAFPLIIIALVPIRLSVMNRIWSPDLKLRPEAQQLMEQHPFMGDNGKAGVLFQETDVASWPQLATAWRTALGKFPRIDIVVAGAGLFEPQWSSFWEAPKTESNQDSISRDDANANPGHYAVLDVNLVSPIRLSQLAIGYWTKKKHKGCLVHVGSIAGYGAAITTPLYFASKHGLHGFVRSLGGLRDELGIRVGCIAPGAVATPLWSEDPTKAIMLEEDTVLISPEEVAQGMWRLVIDLEFGNGTILEVTKGATRVVPLHNAPVPTGEGIMVPGYAASVAQVYEKLRDDGLDT</sequence>
<dbReference type="GO" id="GO:0080139">
    <property type="term" value="F:borate efflux transmembrane transporter activity"/>
    <property type="evidence" value="ECO:0007669"/>
    <property type="project" value="TreeGrafter"/>
</dbReference>
<feature type="transmembrane region" description="Helical" evidence="6">
    <location>
        <begin position="371"/>
        <end position="391"/>
    </location>
</feature>
<feature type="region of interest" description="Disordered" evidence="5">
    <location>
        <begin position="1"/>
        <end position="54"/>
    </location>
</feature>
<feature type="transmembrane region" description="Helical" evidence="6">
    <location>
        <begin position="93"/>
        <end position="112"/>
    </location>
</feature>
<protein>
    <submittedName>
        <fullName evidence="8">Hco3 hco3-transporter family</fullName>
    </submittedName>
</protein>
<dbReference type="Gene3D" id="3.40.50.720">
    <property type="entry name" value="NAD(P)-binding Rossmann-like Domain"/>
    <property type="match status" value="1"/>
</dbReference>
<dbReference type="InterPro" id="IPR002347">
    <property type="entry name" value="SDR_fam"/>
</dbReference>
<evidence type="ECO:0000259" key="7">
    <source>
        <dbReference type="Pfam" id="PF00955"/>
    </source>
</evidence>
<evidence type="ECO:0000256" key="1">
    <source>
        <dbReference type="ARBA" id="ARBA00004141"/>
    </source>
</evidence>
<evidence type="ECO:0000256" key="3">
    <source>
        <dbReference type="ARBA" id="ARBA00022989"/>
    </source>
</evidence>
<evidence type="ECO:0000256" key="6">
    <source>
        <dbReference type="SAM" id="Phobius"/>
    </source>
</evidence>
<feature type="transmembrane region" description="Helical" evidence="6">
    <location>
        <begin position="178"/>
        <end position="198"/>
    </location>
</feature>
<dbReference type="InterPro" id="IPR011531">
    <property type="entry name" value="HCO3_transpt-like_TM_dom"/>
</dbReference>
<dbReference type="PANTHER" id="PTHR11453:SF82">
    <property type="entry name" value="BORON TRANSPORTER 1"/>
    <property type="match status" value="1"/>
</dbReference>
<dbReference type="InterPro" id="IPR003020">
    <property type="entry name" value="HCO3_transpt_euk"/>
</dbReference>
<keyword evidence="2 6" id="KW-0812">Transmembrane</keyword>
<gene>
    <name evidence="8" type="ORF">FLAG1_04940</name>
</gene>
<evidence type="ECO:0000313" key="8">
    <source>
        <dbReference type="EMBL" id="KPA42190.1"/>
    </source>
</evidence>
<dbReference type="PRINTS" id="PR00081">
    <property type="entry name" value="GDHRDH"/>
</dbReference>
<reference evidence="8 9" key="1">
    <citation type="submission" date="2015-04" db="EMBL/GenBank/DDBJ databases">
        <title>The draft genome sequence of Fusarium langsethiae, a T-2/HT-2 mycotoxin producer.</title>
        <authorList>
            <person name="Lysoe E."/>
            <person name="Divon H.H."/>
            <person name="Terzi V."/>
            <person name="Orru L."/>
            <person name="Lamontanara A."/>
            <person name="Kolseth A.-K."/>
            <person name="Frandsen R.J."/>
            <person name="Nielsen K."/>
            <person name="Thrane U."/>
        </authorList>
    </citation>
    <scope>NUCLEOTIDE SEQUENCE [LARGE SCALE GENOMIC DNA]</scope>
    <source>
        <strain evidence="8 9">Fl201059</strain>
    </source>
</reference>
<dbReference type="GO" id="GO:0005452">
    <property type="term" value="F:solute:inorganic anion antiporter activity"/>
    <property type="evidence" value="ECO:0007669"/>
    <property type="project" value="InterPro"/>
</dbReference>
<comment type="caution">
    <text evidence="8">The sequence shown here is derived from an EMBL/GenBank/DDBJ whole genome shotgun (WGS) entry which is preliminary data.</text>
</comment>
<keyword evidence="3 6" id="KW-1133">Transmembrane helix</keyword>
<feature type="transmembrane region" description="Helical" evidence="6">
    <location>
        <begin position="205"/>
        <end position="223"/>
    </location>
</feature>
<feature type="transmembrane region" description="Helical" evidence="6">
    <location>
        <begin position="518"/>
        <end position="544"/>
    </location>
</feature>
<evidence type="ECO:0000256" key="2">
    <source>
        <dbReference type="ARBA" id="ARBA00022692"/>
    </source>
</evidence>
<dbReference type="EMBL" id="JXCE01000073">
    <property type="protein sequence ID" value="KPA42190.1"/>
    <property type="molecule type" value="Genomic_DNA"/>
</dbReference>
<dbReference type="GO" id="GO:0005886">
    <property type="term" value="C:plasma membrane"/>
    <property type="evidence" value="ECO:0007669"/>
    <property type="project" value="TreeGrafter"/>
</dbReference>
<feature type="transmembrane region" description="Helical" evidence="6">
    <location>
        <begin position="235"/>
        <end position="260"/>
    </location>
</feature>
<dbReference type="SUPFAM" id="SSF51735">
    <property type="entry name" value="NAD(P)-binding Rossmann-fold domains"/>
    <property type="match status" value="1"/>
</dbReference>
<dbReference type="GO" id="GO:0000324">
    <property type="term" value="C:fungal-type vacuole"/>
    <property type="evidence" value="ECO:0007669"/>
    <property type="project" value="TreeGrafter"/>
</dbReference>
<feature type="domain" description="Bicarbonate transporter-like transmembrane" evidence="7">
    <location>
        <begin position="67"/>
        <end position="234"/>
    </location>
</feature>
<name>A0A0M9EYG6_FUSLA</name>
<feature type="transmembrane region" description="Helical" evidence="6">
    <location>
        <begin position="124"/>
        <end position="142"/>
    </location>
</feature>
<organism evidence="8 9">
    <name type="scientific">Fusarium langsethiae</name>
    <dbReference type="NCBI Taxonomy" id="179993"/>
    <lineage>
        <taxon>Eukaryota</taxon>
        <taxon>Fungi</taxon>
        <taxon>Dikarya</taxon>
        <taxon>Ascomycota</taxon>
        <taxon>Pezizomycotina</taxon>
        <taxon>Sordariomycetes</taxon>
        <taxon>Hypocreomycetidae</taxon>
        <taxon>Hypocreales</taxon>
        <taxon>Nectriaceae</taxon>
        <taxon>Fusarium</taxon>
    </lineage>
</organism>
<feature type="transmembrane region" description="Helical" evidence="6">
    <location>
        <begin position="333"/>
        <end position="350"/>
    </location>
</feature>
<dbReference type="InterPro" id="IPR036291">
    <property type="entry name" value="NAD(P)-bd_dom_sf"/>
</dbReference>
<evidence type="ECO:0000256" key="5">
    <source>
        <dbReference type="SAM" id="MobiDB-lite"/>
    </source>
</evidence>
<dbReference type="PANTHER" id="PTHR11453">
    <property type="entry name" value="ANION EXCHANGE PROTEIN"/>
    <property type="match status" value="1"/>
</dbReference>
<feature type="transmembrane region" description="Helical" evidence="6">
    <location>
        <begin position="272"/>
        <end position="292"/>
    </location>
</feature>
<keyword evidence="9" id="KW-1185">Reference proteome</keyword>
<dbReference type="GO" id="GO:0006820">
    <property type="term" value="P:monoatomic anion transport"/>
    <property type="evidence" value="ECO:0007669"/>
    <property type="project" value="InterPro"/>
</dbReference>
<dbReference type="GO" id="GO:0050801">
    <property type="term" value="P:monoatomic ion homeostasis"/>
    <property type="evidence" value="ECO:0007669"/>
    <property type="project" value="TreeGrafter"/>
</dbReference>
<proteinExistence type="predicted"/>
<keyword evidence="4 6" id="KW-0472">Membrane</keyword>
<feature type="domain" description="Bicarbonate transporter-like transmembrane" evidence="7">
    <location>
        <begin position="239"/>
        <end position="556"/>
    </location>
</feature>
<dbReference type="Pfam" id="PF00955">
    <property type="entry name" value="HCO3_cotransp"/>
    <property type="match status" value="2"/>
</dbReference>
<accession>A0A0M9EYG6</accession>
<dbReference type="Proteomes" id="UP000037904">
    <property type="component" value="Unassembled WGS sequence"/>
</dbReference>
<evidence type="ECO:0000313" key="9">
    <source>
        <dbReference type="Proteomes" id="UP000037904"/>
    </source>
</evidence>
<feature type="compositionally biased region" description="Polar residues" evidence="5">
    <location>
        <begin position="24"/>
        <end position="35"/>
    </location>
</feature>